<evidence type="ECO:0000256" key="5">
    <source>
        <dbReference type="ARBA" id="ARBA00022777"/>
    </source>
</evidence>
<evidence type="ECO:0000256" key="1">
    <source>
        <dbReference type="ARBA" id="ARBA00000085"/>
    </source>
</evidence>
<dbReference type="Gene3D" id="3.30.450.20">
    <property type="entry name" value="PAS domain"/>
    <property type="match status" value="3"/>
</dbReference>
<organism evidence="10 11">
    <name type="scientific">Dyadobacter sandarakinus</name>
    <dbReference type="NCBI Taxonomy" id="2747268"/>
    <lineage>
        <taxon>Bacteria</taxon>
        <taxon>Pseudomonadati</taxon>
        <taxon>Bacteroidota</taxon>
        <taxon>Cytophagia</taxon>
        <taxon>Cytophagales</taxon>
        <taxon>Spirosomataceae</taxon>
        <taxon>Dyadobacter</taxon>
    </lineage>
</organism>
<dbReference type="PROSITE" id="PS50112">
    <property type="entry name" value="PAS"/>
    <property type="match status" value="2"/>
</dbReference>
<dbReference type="Pfam" id="PF08447">
    <property type="entry name" value="PAS_3"/>
    <property type="match status" value="3"/>
</dbReference>
<dbReference type="InterPro" id="IPR005467">
    <property type="entry name" value="His_kinase_dom"/>
</dbReference>
<dbReference type="InterPro" id="IPR052162">
    <property type="entry name" value="Sensor_kinase/Photoreceptor"/>
</dbReference>
<dbReference type="SMART" id="SM00086">
    <property type="entry name" value="PAC"/>
    <property type="match status" value="3"/>
</dbReference>
<keyword evidence="4" id="KW-0808">Transferase</keyword>
<dbReference type="EC" id="2.7.13.3" evidence="2"/>
<dbReference type="CDD" id="cd00130">
    <property type="entry name" value="PAS"/>
    <property type="match status" value="3"/>
</dbReference>
<evidence type="ECO:0000259" key="9">
    <source>
        <dbReference type="PROSITE" id="PS50113"/>
    </source>
</evidence>
<evidence type="ECO:0000256" key="3">
    <source>
        <dbReference type="ARBA" id="ARBA00022553"/>
    </source>
</evidence>
<evidence type="ECO:0000313" key="10">
    <source>
        <dbReference type="EMBL" id="QRQ99675.1"/>
    </source>
</evidence>
<dbReference type="PRINTS" id="PR00344">
    <property type="entry name" value="BCTRLSENSOR"/>
</dbReference>
<dbReference type="SUPFAM" id="SSF55785">
    <property type="entry name" value="PYP-like sensor domain (PAS domain)"/>
    <property type="match status" value="3"/>
</dbReference>
<sequence length="671" mass="77167">MDNSRSLYVEHDPEIMHAIERFELVAKATHDVIWDWDLVKGTVWWNRGMEHNFGYKAEDIGRDLDSWTNRLHPDDRERVLTRIYEVIDHGGTNWADFYRFRKSDGSYAHVHDRGYTIQEDNKPVRMVGSMMDVTGQLRSERELQESRENLQFALHAAQIGVWNLDPINRKVTFDERCMELYGYPLPEQMIYDKIVMLIHADDQERIQQAVVNAMNPVLRAAYNVRFRVIGAQTKQLRWLQCQGMAYFDANNVPYRFAGVSRDITQSVVSQEKVLWADQRAAMTIEGSGAGSFLIDLKTEEIIYSPTMARILSGREDVAITRESFIQHVYPEDVLTRMEAYKVAAETGQLKYECRFVWDDGSVHWVRVIGQNLKDASGKDISLSGIVMDITDRIESEQRLRESEEKYRQLAMELEQRVKERTEELRLANKELMNSNNNLQQFAYAASHDMQEPLRKVLSFSSRLQNAYGKQFDETGAYMLNRIQDATKRMSGMIDDLLTYSRLTHDPEFAPVDMTAMVASILADLEISIQEKKAVIRTEPLPVVWGTSSQLTHLMQNLISNAIKYHQNGKPVQVSVRAEKASRDEISSQAQLLPNHSYVRIEVADNGIGFDEAHLDRIFRMFQRLHGRSEFAGSGIGLALCKRVVQNHFGHITARSKPGEGATFMVYLPEPL</sequence>
<dbReference type="CDD" id="cd00082">
    <property type="entry name" value="HisKA"/>
    <property type="match status" value="1"/>
</dbReference>
<dbReference type="InterPro" id="IPR001610">
    <property type="entry name" value="PAC"/>
</dbReference>
<evidence type="ECO:0000259" key="7">
    <source>
        <dbReference type="PROSITE" id="PS50109"/>
    </source>
</evidence>
<dbReference type="InterPro" id="IPR036890">
    <property type="entry name" value="HATPase_C_sf"/>
</dbReference>
<proteinExistence type="predicted"/>
<dbReference type="Gene3D" id="2.10.70.100">
    <property type="match status" value="1"/>
</dbReference>
<dbReference type="SMART" id="SM00388">
    <property type="entry name" value="HisKA"/>
    <property type="match status" value="1"/>
</dbReference>
<feature type="domain" description="Histidine kinase" evidence="7">
    <location>
        <begin position="444"/>
        <end position="671"/>
    </location>
</feature>
<dbReference type="InterPro" id="IPR003594">
    <property type="entry name" value="HATPase_dom"/>
</dbReference>
<protein>
    <recommendedName>
        <fullName evidence="2">histidine kinase</fullName>
        <ecNumber evidence="2">2.7.13.3</ecNumber>
    </recommendedName>
</protein>
<accession>A0ABX7I3Q9</accession>
<keyword evidence="6" id="KW-0175">Coiled coil</keyword>
<dbReference type="PANTHER" id="PTHR43304">
    <property type="entry name" value="PHYTOCHROME-LIKE PROTEIN CPH1"/>
    <property type="match status" value="1"/>
</dbReference>
<dbReference type="InterPro" id="IPR035965">
    <property type="entry name" value="PAS-like_dom_sf"/>
</dbReference>
<dbReference type="InterPro" id="IPR013655">
    <property type="entry name" value="PAS_fold_3"/>
</dbReference>
<dbReference type="NCBIfam" id="TIGR00229">
    <property type="entry name" value="sensory_box"/>
    <property type="match status" value="2"/>
</dbReference>
<dbReference type="Pfam" id="PF02518">
    <property type="entry name" value="HATPase_c"/>
    <property type="match status" value="1"/>
</dbReference>
<dbReference type="InterPro" id="IPR000700">
    <property type="entry name" value="PAS-assoc_C"/>
</dbReference>
<dbReference type="InterPro" id="IPR004358">
    <property type="entry name" value="Sig_transdc_His_kin-like_C"/>
</dbReference>
<dbReference type="Gene3D" id="3.30.565.10">
    <property type="entry name" value="Histidine kinase-like ATPase, C-terminal domain"/>
    <property type="match status" value="1"/>
</dbReference>
<dbReference type="InterPro" id="IPR003661">
    <property type="entry name" value="HisK_dim/P_dom"/>
</dbReference>
<feature type="domain" description="PAC" evidence="9">
    <location>
        <begin position="349"/>
        <end position="401"/>
    </location>
</feature>
<dbReference type="Gene3D" id="1.10.287.130">
    <property type="match status" value="1"/>
</dbReference>
<dbReference type="InterPro" id="IPR000014">
    <property type="entry name" value="PAS"/>
</dbReference>
<reference evidence="10 11" key="1">
    <citation type="submission" date="2020-06" db="EMBL/GenBank/DDBJ databases">
        <title>Dyadobacter sandarakinus sp. nov., isolated from the soil of the Arctic Yellow River Station.</title>
        <authorList>
            <person name="Zhang Y."/>
            <person name="Peng F."/>
        </authorList>
    </citation>
    <scope>NUCLEOTIDE SEQUENCE [LARGE SCALE GENOMIC DNA]</scope>
    <source>
        <strain evidence="10 11">Q3-56</strain>
    </source>
</reference>
<feature type="coiled-coil region" evidence="6">
    <location>
        <begin position="392"/>
        <end position="437"/>
    </location>
</feature>
<keyword evidence="11" id="KW-1185">Reference proteome</keyword>
<evidence type="ECO:0000259" key="8">
    <source>
        <dbReference type="PROSITE" id="PS50112"/>
    </source>
</evidence>
<dbReference type="InterPro" id="IPR036097">
    <property type="entry name" value="HisK_dim/P_sf"/>
</dbReference>
<evidence type="ECO:0000256" key="2">
    <source>
        <dbReference type="ARBA" id="ARBA00012438"/>
    </source>
</evidence>
<keyword evidence="3" id="KW-0597">Phosphoprotein</keyword>
<dbReference type="Proteomes" id="UP000612680">
    <property type="component" value="Chromosome"/>
</dbReference>
<dbReference type="RefSeq" id="WP_204660437.1">
    <property type="nucleotide sequence ID" value="NZ_CP056775.1"/>
</dbReference>
<comment type="catalytic activity">
    <reaction evidence="1">
        <text>ATP + protein L-histidine = ADP + protein N-phospho-L-histidine.</text>
        <dbReference type="EC" id="2.7.13.3"/>
    </reaction>
</comment>
<dbReference type="PROSITE" id="PS50113">
    <property type="entry name" value="PAC"/>
    <property type="match status" value="1"/>
</dbReference>
<dbReference type="SMART" id="SM00091">
    <property type="entry name" value="PAS"/>
    <property type="match status" value="3"/>
</dbReference>
<name>A0ABX7I3Q9_9BACT</name>
<dbReference type="SUPFAM" id="SSF55874">
    <property type="entry name" value="ATPase domain of HSP90 chaperone/DNA topoisomerase II/histidine kinase"/>
    <property type="match status" value="1"/>
</dbReference>
<dbReference type="Pfam" id="PF00512">
    <property type="entry name" value="HisKA"/>
    <property type="match status" value="1"/>
</dbReference>
<evidence type="ECO:0000313" key="11">
    <source>
        <dbReference type="Proteomes" id="UP000612680"/>
    </source>
</evidence>
<evidence type="ECO:0000256" key="6">
    <source>
        <dbReference type="SAM" id="Coils"/>
    </source>
</evidence>
<evidence type="ECO:0000256" key="4">
    <source>
        <dbReference type="ARBA" id="ARBA00022679"/>
    </source>
</evidence>
<dbReference type="PANTHER" id="PTHR43304:SF1">
    <property type="entry name" value="PAC DOMAIN-CONTAINING PROTEIN"/>
    <property type="match status" value="1"/>
</dbReference>
<dbReference type="SMART" id="SM00387">
    <property type="entry name" value="HATPase_c"/>
    <property type="match status" value="1"/>
</dbReference>
<keyword evidence="5" id="KW-0418">Kinase</keyword>
<dbReference type="PROSITE" id="PS50109">
    <property type="entry name" value="HIS_KIN"/>
    <property type="match status" value="1"/>
</dbReference>
<feature type="domain" description="PAS" evidence="8">
    <location>
        <begin position="18"/>
        <end position="90"/>
    </location>
</feature>
<dbReference type="EMBL" id="CP056775">
    <property type="protein sequence ID" value="QRQ99675.1"/>
    <property type="molecule type" value="Genomic_DNA"/>
</dbReference>
<gene>
    <name evidence="10" type="ORF">HWI92_01475</name>
</gene>
<dbReference type="SUPFAM" id="SSF47384">
    <property type="entry name" value="Homodimeric domain of signal transducing histidine kinase"/>
    <property type="match status" value="1"/>
</dbReference>
<feature type="domain" description="PAS" evidence="8">
    <location>
        <begin position="146"/>
        <end position="217"/>
    </location>
</feature>